<keyword evidence="3" id="KW-0813">Transport</keyword>
<dbReference type="FunFam" id="2.40.30.170:FF:000003">
    <property type="entry name" value="Multidrug resistance protein A"/>
    <property type="match status" value="1"/>
</dbReference>
<feature type="domain" description="p-hydroxybenzoic acid efflux pump subunit AaeA-like beta-barrel" evidence="10">
    <location>
        <begin position="278"/>
        <end position="357"/>
    </location>
</feature>
<dbReference type="PANTHER" id="PTHR30386">
    <property type="entry name" value="MEMBRANE FUSION SUBUNIT OF EMRAB-TOLC MULTIDRUG EFFLUX PUMP"/>
    <property type="match status" value="1"/>
</dbReference>
<name>A0A240TNK9_9BURK</name>
<reference evidence="11" key="1">
    <citation type="submission" date="2017-05" db="EMBL/GenBank/DDBJ databases">
        <title>Polyphasic characterization of four soil-derived phenanthrene-degrading Acidovorax strains and proposal of Acidovorax phenanthrenivorans sp. nov.</title>
        <authorList>
            <person name="Singleton D."/>
            <person name="Lee J."/>
            <person name="Dickey A.N."/>
            <person name="Stroud A."/>
            <person name="Scholl E.H."/>
            <person name="Wright F.A."/>
            <person name="Aitken M.D."/>
        </authorList>
    </citation>
    <scope>NUCLEOTIDE SEQUENCE</scope>
    <source>
        <strain evidence="11">P4</strain>
    </source>
</reference>
<dbReference type="GO" id="GO:0005886">
    <property type="term" value="C:plasma membrane"/>
    <property type="evidence" value="ECO:0007669"/>
    <property type="project" value="UniProtKB-SubCell"/>
</dbReference>
<evidence type="ECO:0000256" key="5">
    <source>
        <dbReference type="ARBA" id="ARBA00022519"/>
    </source>
</evidence>
<dbReference type="InterPro" id="IPR058634">
    <property type="entry name" value="AaeA-lik-b-barrel"/>
</dbReference>
<evidence type="ECO:0000256" key="8">
    <source>
        <dbReference type="ARBA" id="ARBA00023136"/>
    </source>
</evidence>
<dbReference type="Proteomes" id="UP000194440">
    <property type="component" value="Chromosome"/>
</dbReference>
<dbReference type="GO" id="GO:1990961">
    <property type="term" value="P:xenobiotic detoxification by transmembrane export across the plasma membrane"/>
    <property type="evidence" value="ECO:0007669"/>
    <property type="project" value="UniProtKB-ARBA"/>
</dbReference>
<keyword evidence="5" id="KW-0997">Cell inner membrane</keyword>
<dbReference type="InterPro" id="IPR058625">
    <property type="entry name" value="MdtA-like_BSH"/>
</dbReference>
<evidence type="ECO:0000313" key="12">
    <source>
        <dbReference type="Proteomes" id="UP000194440"/>
    </source>
</evidence>
<evidence type="ECO:0000256" key="2">
    <source>
        <dbReference type="ARBA" id="ARBA00009477"/>
    </source>
</evidence>
<accession>A0A240UAF4</accession>
<dbReference type="RefSeq" id="WP_086911306.1">
    <property type="nucleotide sequence ID" value="NZ_CP021359.1"/>
</dbReference>
<dbReference type="Gene3D" id="2.40.50.100">
    <property type="match status" value="1"/>
</dbReference>
<dbReference type="InterPro" id="IPR050739">
    <property type="entry name" value="MFP"/>
</dbReference>
<dbReference type="GO" id="GO:0046677">
    <property type="term" value="P:response to antibiotic"/>
    <property type="evidence" value="ECO:0007669"/>
    <property type="project" value="UniProtKB-ARBA"/>
</dbReference>
<protein>
    <submittedName>
        <fullName evidence="11">EmrA/EmrK family multidrug efflux transporter periplasmic adaptor subunit</fullName>
    </submittedName>
</protein>
<dbReference type="Gene3D" id="2.40.30.170">
    <property type="match status" value="1"/>
</dbReference>
<dbReference type="Pfam" id="PF25917">
    <property type="entry name" value="BSH_RND"/>
    <property type="match status" value="1"/>
</dbReference>
<organism evidence="11 12">
    <name type="scientific">Acidovorax carolinensis</name>
    <dbReference type="NCBI Taxonomy" id="553814"/>
    <lineage>
        <taxon>Bacteria</taxon>
        <taxon>Pseudomonadati</taxon>
        <taxon>Pseudomonadota</taxon>
        <taxon>Betaproteobacteria</taxon>
        <taxon>Burkholderiales</taxon>
        <taxon>Comamonadaceae</taxon>
        <taxon>Acidovorax</taxon>
    </lineage>
</organism>
<evidence type="ECO:0000256" key="4">
    <source>
        <dbReference type="ARBA" id="ARBA00022475"/>
    </source>
</evidence>
<evidence type="ECO:0000259" key="10">
    <source>
        <dbReference type="Pfam" id="PF25963"/>
    </source>
</evidence>
<keyword evidence="4" id="KW-1003">Cell membrane</keyword>
<evidence type="ECO:0000256" key="6">
    <source>
        <dbReference type="ARBA" id="ARBA00022692"/>
    </source>
</evidence>
<dbReference type="GO" id="GO:0015721">
    <property type="term" value="P:bile acid and bile salt transport"/>
    <property type="evidence" value="ECO:0007669"/>
    <property type="project" value="UniProtKB-ARBA"/>
</dbReference>
<accession>A0A240U0C9</accession>
<sequence>MSENNTSSAADALMKKRRNARLALLGGVVVLAAAGSTAYWKLHASHFVSTDNAYAAAEVAQITPSVGGTVLEVNVSDTDAVKQGDVLLVIDPTDAQLAVAQATAELDRATRRVKSYMANDNNLSAQISAREADAQRASAQLAAAQADFERAKVDLQRRQALVASGSVSGDELTRAKNGFDAATAQLAAAKAAAAQVTANQRSAVAAKEANAALISHSTVDTNPEVAAARARLDQAKVDLARTVIRAPLDGVVAQRRVQLGQRVQPGMPLMAVVPVHEIYVDANFKEVQLEKVRVGQSVKLHADIYGKNVTYQGVVEGFSGGSGSAFAAIPAQNATGNWIKVVQRLPVRVKLDAAELQANPLKVGLSMSAEIDTRTGDKQATAAAAAAAEGPGTATR</sequence>
<evidence type="ECO:0000256" key="7">
    <source>
        <dbReference type="ARBA" id="ARBA00022989"/>
    </source>
</evidence>
<evidence type="ECO:0000259" key="9">
    <source>
        <dbReference type="Pfam" id="PF25917"/>
    </source>
</evidence>
<dbReference type="PANTHER" id="PTHR30386:SF19">
    <property type="entry name" value="MULTIDRUG EXPORT PROTEIN EMRA-RELATED"/>
    <property type="match status" value="1"/>
</dbReference>
<dbReference type="Gene3D" id="1.10.287.470">
    <property type="entry name" value="Helix hairpin bin"/>
    <property type="match status" value="1"/>
</dbReference>
<feature type="domain" description="Multidrug resistance protein MdtA-like barrel-sandwich hybrid" evidence="9">
    <location>
        <begin position="58"/>
        <end position="273"/>
    </location>
</feature>
<dbReference type="AlphaFoldDB" id="A0A240TNK9"/>
<dbReference type="SUPFAM" id="SSF111369">
    <property type="entry name" value="HlyD-like secretion proteins"/>
    <property type="match status" value="2"/>
</dbReference>
<keyword evidence="8" id="KW-0472">Membrane</keyword>
<comment type="subcellular location">
    <subcellularLocation>
        <location evidence="1">Cell inner membrane</location>
        <topology evidence="1">Single-pass membrane protein</topology>
    </subcellularLocation>
</comment>
<gene>
    <name evidence="11" type="ORF">CBP36_03310</name>
</gene>
<dbReference type="OrthoDB" id="9811754at2"/>
<dbReference type="KEGG" id="acis:CBP35_15630"/>
<dbReference type="Pfam" id="PF25963">
    <property type="entry name" value="Beta-barrel_AAEA"/>
    <property type="match status" value="1"/>
</dbReference>
<proteinExistence type="inferred from homology"/>
<evidence type="ECO:0000313" key="11">
    <source>
        <dbReference type="EMBL" id="ART58019.1"/>
    </source>
</evidence>
<dbReference type="EMBL" id="CP021366">
    <property type="protein sequence ID" value="ART58019.1"/>
    <property type="molecule type" value="Genomic_DNA"/>
</dbReference>
<comment type="similarity">
    <text evidence="2">Belongs to the membrane fusion protein (MFP) (TC 8.A.1) family.</text>
</comment>
<evidence type="ECO:0000256" key="3">
    <source>
        <dbReference type="ARBA" id="ARBA00022448"/>
    </source>
</evidence>
<evidence type="ECO:0000256" key="1">
    <source>
        <dbReference type="ARBA" id="ARBA00004377"/>
    </source>
</evidence>
<dbReference type="PRINTS" id="PR01490">
    <property type="entry name" value="RTXTOXIND"/>
</dbReference>
<keyword evidence="12" id="KW-1185">Reference proteome</keyword>
<accession>A0A240TNK9</accession>
<keyword evidence="7" id="KW-1133">Transmembrane helix</keyword>
<dbReference type="KEGG" id="acid:CBP33_02890"/>
<keyword evidence="6" id="KW-0812">Transmembrane</keyword>
<dbReference type="KEGG" id="acin:CBP34_02840"/>
<dbReference type="KEGG" id="acip:CBP36_03310"/>